<keyword evidence="1" id="KW-1278">Translocase</keyword>
<proteinExistence type="predicted"/>
<dbReference type="Gene3D" id="3.40.50.1000">
    <property type="entry name" value="HAD superfamily/HAD-like"/>
    <property type="match status" value="1"/>
</dbReference>
<dbReference type="GO" id="GO:0043682">
    <property type="term" value="F:P-type divalent copper transporter activity"/>
    <property type="evidence" value="ECO:0007669"/>
    <property type="project" value="TreeGrafter"/>
</dbReference>
<accession>A0A1H0UIV3</accession>
<name>A0A1H0UIV3_SELRU</name>
<keyword evidence="2" id="KW-0812">Transmembrane</keyword>
<keyword evidence="2" id="KW-1133">Transmembrane helix</keyword>
<feature type="transmembrane region" description="Helical" evidence="2">
    <location>
        <begin position="7"/>
        <end position="25"/>
    </location>
</feature>
<dbReference type="Proteomes" id="UP000182412">
    <property type="component" value="Unassembled WGS sequence"/>
</dbReference>
<feature type="transmembrane region" description="Helical" evidence="2">
    <location>
        <begin position="31"/>
        <end position="54"/>
    </location>
</feature>
<dbReference type="InterPro" id="IPR036412">
    <property type="entry name" value="HAD-like_sf"/>
</dbReference>
<organism evidence="3 4">
    <name type="scientific">Selenomonas ruminantium</name>
    <dbReference type="NCBI Taxonomy" id="971"/>
    <lineage>
        <taxon>Bacteria</taxon>
        <taxon>Bacillati</taxon>
        <taxon>Bacillota</taxon>
        <taxon>Negativicutes</taxon>
        <taxon>Selenomonadales</taxon>
        <taxon>Selenomonadaceae</taxon>
        <taxon>Selenomonas</taxon>
    </lineage>
</organism>
<dbReference type="GO" id="GO:0005507">
    <property type="term" value="F:copper ion binding"/>
    <property type="evidence" value="ECO:0007669"/>
    <property type="project" value="TreeGrafter"/>
</dbReference>
<dbReference type="SUPFAM" id="SSF56784">
    <property type="entry name" value="HAD-like"/>
    <property type="match status" value="1"/>
</dbReference>
<dbReference type="PANTHER" id="PTHR43520:SF8">
    <property type="entry name" value="P-TYPE CU(+) TRANSPORTER"/>
    <property type="match status" value="1"/>
</dbReference>
<dbReference type="Pfam" id="PF00702">
    <property type="entry name" value="Hydrolase"/>
    <property type="match status" value="1"/>
</dbReference>
<evidence type="ECO:0000256" key="2">
    <source>
        <dbReference type="SAM" id="Phobius"/>
    </source>
</evidence>
<dbReference type="EMBL" id="FNJQ01000033">
    <property type="protein sequence ID" value="SDP65786.1"/>
    <property type="molecule type" value="Genomic_DNA"/>
</dbReference>
<dbReference type="InterPro" id="IPR023214">
    <property type="entry name" value="HAD_sf"/>
</dbReference>
<dbReference type="SUPFAM" id="SSF81660">
    <property type="entry name" value="Metal cation-transporting ATPase, ATP-binding domain N"/>
    <property type="match status" value="1"/>
</dbReference>
<dbReference type="InterPro" id="IPR023299">
    <property type="entry name" value="ATPase_P-typ_cyto_dom_N"/>
</dbReference>
<reference evidence="3 4" key="1">
    <citation type="submission" date="2016-10" db="EMBL/GenBank/DDBJ databases">
        <authorList>
            <person name="de Groot N.N."/>
        </authorList>
    </citation>
    <scope>NUCLEOTIDE SEQUENCE [LARGE SCALE GENOMIC DNA]</scope>
    <source>
        <strain evidence="3 4">S137</strain>
    </source>
</reference>
<dbReference type="GO" id="GO:0055070">
    <property type="term" value="P:copper ion homeostasis"/>
    <property type="evidence" value="ECO:0007669"/>
    <property type="project" value="TreeGrafter"/>
</dbReference>
<evidence type="ECO:0000313" key="3">
    <source>
        <dbReference type="EMBL" id="SDP65786.1"/>
    </source>
</evidence>
<protein>
    <submittedName>
        <fullName evidence="3">Cu+-exporting ATPase</fullName>
    </submittedName>
</protein>
<evidence type="ECO:0000256" key="1">
    <source>
        <dbReference type="ARBA" id="ARBA00022967"/>
    </source>
</evidence>
<evidence type="ECO:0000313" key="4">
    <source>
        <dbReference type="Proteomes" id="UP000182412"/>
    </source>
</evidence>
<dbReference type="OrthoDB" id="1668808at2"/>
<gene>
    <name evidence="3" type="ORF">SAMN05216366_13325</name>
</gene>
<dbReference type="AlphaFoldDB" id="A0A1H0UIV3"/>
<keyword evidence="2" id="KW-0472">Membrane</keyword>
<dbReference type="PANTHER" id="PTHR43520">
    <property type="entry name" value="ATP7, ISOFORM B"/>
    <property type="match status" value="1"/>
</dbReference>
<feature type="transmembrane region" description="Helical" evidence="2">
    <location>
        <begin position="360"/>
        <end position="381"/>
    </location>
</feature>
<dbReference type="GO" id="GO:0016020">
    <property type="term" value="C:membrane"/>
    <property type="evidence" value="ECO:0007669"/>
    <property type="project" value="TreeGrafter"/>
</dbReference>
<dbReference type="Gene3D" id="3.40.1110.10">
    <property type="entry name" value="Calcium-transporting ATPase, cytoplasmic domain N"/>
    <property type="match status" value="1"/>
</dbReference>
<feature type="transmembrane region" description="Helical" evidence="2">
    <location>
        <begin position="387"/>
        <end position="406"/>
    </location>
</feature>
<sequence length="407" mass="43754">MKKHMTDFYLFMLALILAGGIGYYWHSQGLADLLVINAAAATLIGALPLAYMLGKILPFSRGARQAKKNDIILQSSSQLADIGNIDTLIIGRHGIVTEGHPYVASLYPAGVSQNTLLALAASAEKDATHPLGRAIYETASQRGVQLLEASTFTEIPGCGVEAIVGRNSLRVGSIFWLKKEGIDISADLITKNDQLAQRGHSTVFVANGKYCRGIIAIDDALDNDTLTAIRKLQRQHIHTVMLTRENKRTAETIGKQAGLDSVHGQLTLEGKLREIQLLKARGTGVAIVERGNVPDELIKAVDAVIELAPARHPLDKEAGLPPAPQENPQAIFLQSGLLWDFARLQEIGKATLSRIKLNKLIALIAFAVILPLSAGALYPFGIPFLPAWGALAGQGLALLLVTINSLR</sequence>
<dbReference type="GO" id="GO:0000166">
    <property type="term" value="F:nucleotide binding"/>
    <property type="evidence" value="ECO:0007669"/>
    <property type="project" value="InterPro"/>
</dbReference>